<dbReference type="GO" id="GO:0006259">
    <property type="term" value="P:DNA metabolic process"/>
    <property type="evidence" value="ECO:0007669"/>
    <property type="project" value="InterPro"/>
</dbReference>
<proteinExistence type="predicted"/>
<accession>A0A943EGN4</accession>
<protein>
    <submittedName>
        <fullName evidence="1">Recombinase RecT</fullName>
    </submittedName>
</protein>
<name>A0A943EGN4_9FIRM</name>
<comment type="caution">
    <text evidence="1">The sequence shown here is derived from an EMBL/GenBank/DDBJ whole genome shotgun (WGS) entry which is preliminary data.</text>
</comment>
<dbReference type="AlphaFoldDB" id="A0A943EGN4"/>
<dbReference type="GO" id="GO:0003677">
    <property type="term" value="F:DNA binding"/>
    <property type="evidence" value="ECO:0007669"/>
    <property type="project" value="InterPro"/>
</dbReference>
<reference evidence="1" key="1">
    <citation type="submission" date="2021-02" db="EMBL/GenBank/DDBJ databases">
        <title>Infant gut strain persistence is associated with maternal origin, phylogeny, and functional potential including surface adhesion and iron acquisition.</title>
        <authorList>
            <person name="Lou Y.C."/>
        </authorList>
    </citation>
    <scope>NUCLEOTIDE SEQUENCE</scope>
    <source>
        <strain evidence="1">L3_106_000M1_dasL3_106_000M1_concoct_15</strain>
    </source>
</reference>
<dbReference type="EMBL" id="JAGZCZ010000005">
    <property type="protein sequence ID" value="MBS5519834.1"/>
    <property type="molecule type" value="Genomic_DNA"/>
</dbReference>
<sequence length="310" mass="34910">MTESKAVARSMSESFVAKIIKEGIGNPDFSVTPAQRDLIQGYFVAMDHTLTQQGITWSDVIVDYKLAQDLMVCAQMGFDMRAEGMLYAVPRKDNHQGGKHRFTIQKGYKGRVFMAQKYAVGHLQDITVHLVYENDLFTPHFKDANHDFDTFEYNPPQNCFVDRGKMVGGFAYISYDNPIQNKLIIMSAAEINKRKAVAMSTKFWDKWPEEMAMKTLYIQAAKAVPLDPSKIDSTYRAAQLLDQEQADEEMQSGIIEAQKAAEVVDLSEPAVLPESTTGDRSVHISMPQEPEKVTVKQSANAAQEIMDMEF</sequence>
<dbReference type="Pfam" id="PF03837">
    <property type="entry name" value="RecT"/>
    <property type="match status" value="1"/>
</dbReference>
<evidence type="ECO:0000313" key="1">
    <source>
        <dbReference type="EMBL" id="MBS5519834.1"/>
    </source>
</evidence>
<gene>
    <name evidence="1" type="ORF">KHX13_05825</name>
</gene>
<organism evidence="1 2">
    <name type="scientific">Acidaminococcus intestini</name>
    <dbReference type="NCBI Taxonomy" id="187327"/>
    <lineage>
        <taxon>Bacteria</taxon>
        <taxon>Bacillati</taxon>
        <taxon>Bacillota</taxon>
        <taxon>Negativicutes</taxon>
        <taxon>Acidaminococcales</taxon>
        <taxon>Acidaminococcaceae</taxon>
        <taxon>Acidaminococcus</taxon>
    </lineage>
</organism>
<dbReference type="InterPro" id="IPR018330">
    <property type="entry name" value="RecT_fam"/>
</dbReference>
<evidence type="ECO:0000313" key="2">
    <source>
        <dbReference type="Proteomes" id="UP000754226"/>
    </source>
</evidence>
<dbReference type="Proteomes" id="UP000754226">
    <property type="component" value="Unassembled WGS sequence"/>
</dbReference>